<keyword evidence="9 10" id="KW-0472">Membrane</keyword>
<evidence type="ECO:0000256" key="9">
    <source>
        <dbReference type="ARBA" id="ARBA00023136"/>
    </source>
</evidence>
<dbReference type="InterPro" id="IPR003593">
    <property type="entry name" value="AAA+_ATPase"/>
</dbReference>
<dbReference type="GO" id="GO:0005886">
    <property type="term" value="C:plasma membrane"/>
    <property type="evidence" value="ECO:0007669"/>
    <property type="project" value="UniProtKB-ARBA"/>
</dbReference>
<keyword evidence="13" id="KW-1185">Reference proteome</keyword>
<gene>
    <name evidence="12" type="ORF">J5N97_018432</name>
</gene>
<dbReference type="Pfam" id="PF01061">
    <property type="entry name" value="ABC2_membrane"/>
    <property type="match status" value="2"/>
</dbReference>
<evidence type="ECO:0000256" key="3">
    <source>
        <dbReference type="ARBA" id="ARBA00022448"/>
    </source>
</evidence>
<proteinExistence type="inferred from homology"/>
<comment type="caution">
    <text evidence="12">The sequence shown here is derived from an EMBL/GenBank/DDBJ whole genome shotgun (WGS) entry which is preliminary data.</text>
</comment>
<dbReference type="InterPro" id="IPR003439">
    <property type="entry name" value="ABC_transporter-like_ATP-bd"/>
</dbReference>
<dbReference type="InterPro" id="IPR027417">
    <property type="entry name" value="P-loop_NTPase"/>
</dbReference>
<evidence type="ECO:0000256" key="5">
    <source>
        <dbReference type="ARBA" id="ARBA00022737"/>
    </source>
</evidence>
<dbReference type="CDD" id="cd03232">
    <property type="entry name" value="ABCG_PDR_domain2"/>
    <property type="match status" value="1"/>
</dbReference>
<dbReference type="InterPro" id="IPR034003">
    <property type="entry name" value="ABCG_PDR_2"/>
</dbReference>
<feature type="transmembrane region" description="Helical" evidence="10">
    <location>
        <begin position="781"/>
        <end position="803"/>
    </location>
</feature>
<organism evidence="12 13">
    <name type="scientific">Dioscorea zingiberensis</name>
    <dbReference type="NCBI Taxonomy" id="325984"/>
    <lineage>
        <taxon>Eukaryota</taxon>
        <taxon>Viridiplantae</taxon>
        <taxon>Streptophyta</taxon>
        <taxon>Embryophyta</taxon>
        <taxon>Tracheophyta</taxon>
        <taxon>Spermatophyta</taxon>
        <taxon>Magnoliopsida</taxon>
        <taxon>Liliopsida</taxon>
        <taxon>Dioscoreales</taxon>
        <taxon>Dioscoreaceae</taxon>
        <taxon>Dioscorea</taxon>
    </lineage>
</organism>
<dbReference type="AlphaFoldDB" id="A0A9D5CQ80"/>
<dbReference type="InterPro" id="IPR013525">
    <property type="entry name" value="ABC2_TM"/>
</dbReference>
<feature type="transmembrane region" description="Helical" evidence="10">
    <location>
        <begin position="328"/>
        <end position="348"/>
    </location>
</feature>
<reference evidence="12" key="1">
    <citation type="submission" date="2021-03" db="EMBL/GenBank/DDBJ databases">
        <authorList>
            <person name="Li Z."/>
            <person name="Yang C."/>
        </authorList>
    </citation>
    <scope>NUCLEOTIDE SEQUENCE</scope>
    <source>
        <strain evidence="12">Dzin_1.0</strain>
        <tissue evidence="12">Leaf</tissue>
    </source>
</reference>
<feature type="transmembrane region" description="Helical" evidence="10">
    <location>
        <begin position="892"/>
        <end position="914"/>
    </location>
</feature>
<dbReference type="Gene3D" id="3.40.50.300">
    <property type="entry name" value="P-loop containing nucleotide triphosphate hydrolases"/>
    <property type="match status" value="2"/>
</dbReference>
<dbReference type="GO" id="GO:0016887">
    <property type="term" value="F:ATP hydrolysis activity"/>
    <property type="evidence" value="ECO:0007669"/>
    <property type="project" value="InterPro"/>
</dbReference>
<feature type="domain" description="ABC transporter" evidence="11">
    <location>
        <begin position="439"/>
        <end position="711"/>
    </location>
</feature>
<sequence length="922" mass="104241">MRPKGFSQGFLGQQVRGEVSYNGYKLEEFVPGKTASYIRQNDLHIPQMTVRETLDFSARFQGVGNREEILKEVIRREKQTGIIPEPEIDTYMKAISVNGVERSIQTNYVLKILGLEICADIMVGDAMRRGISGGQKKRLTTGEVIVGPTKALFMDEISTGLDSSTTFQIVTCFQHMAHITEATIFISLLQPAPETYVLFDDIILMTEGKIVYQGPRDQVLAFFEECGFKCPNRKGEADFLQEVLSKMDQNQYWYRPQETYTYVSVDEFCKQFKSFDVGKNLEEQLSKPYGKSQCHKNALSFNQYSLPKWELFRACMARELLLMKRNSFLYIFKICQFSIVASISMSVFLRSDMRLDVEHANYYTGSLFFTLVLNMVNGLPEIAMTVSRLPCFYKQRDVHFYPAWAYAIPATISKVPISLIESLIWTSVTYYGIGYSPEAEMKEQGYMRKKLQLLHNITGAFRPGVLSVLMGVSGAGKTTLLDVLSGRKTGGVIEGDIRIGGYPKAQATFARISGYCEQTDIHSPQITVEESVIYSAWLRLPSDINSKTRSEFVDEVLETIELDGIKDALVGIPGISGLSTEQRKRLTIAVELVANPSILFMDEPTSGLDARAAAIVMRAVKNVAETGRTVVCTIHQPSIDIFEAFDERIPGVPKIKDNYNPAVWMLEVTASSVEAQLGLNFAQIYNGSTLYKNNQQNLFNILGSMFVAALFNGINNCSAVMPFVITERPVLYREKFAGMYSPWAYSLAKVVIEIPYVLILVFLFTIIAYPAIGYYWSAPKFLWFFYAMFCTLLTFVYFGMFVASLCPNVQVASIVSSFSFQNFNLFSGFIIPGPHIPKWWIWFHYITPLSWTLNGLFTSQYGDIQEEITVFGETKPVALFLQDYFGFHHDRLGLVAVLLLVFPSLFASLFSYCIGNLNFQRR</sequence>
<evidence type="ECO:0000256" key="6">
    <source>
        <dbReference type="ARBA" id="ARBA00022741"/>
    </source>
</evidence>
<evidence type="ECO:0000259" key="11">
    <source>
        <dbReference type="PROSITE" id="PS50893"/>
    </source>
</evidence>
<evidence type="ECO:0000256" key="4">
    <source>
        <dbReference type="ARBA" id="ARBA00022692"/>
    </source>
</evidence>
<evidence type="ECO:0000256" key="10">
    <source>
        <dbReference type="SAM" id="Phobius"/>
    </source>
</evidence>
<keyword evidence="3" id="KW-0813">Transport</keyword>
<dbReference type="FunFam" id="3.40.50.300:FF:000059">
    <property type="entry name" value="ABC transporter G family member 40"/>
    <property type="match status" value="1"/>
</dbReference>
<evidence type="ECO:0000313" key="12">
    <source>
        <dbReference type="EMBL" id="KAJ0976467.1"/>
    </source>
</evidence>
<evidence type="ECO:0000256" key="8">
    <source>
        <dbReference type="ARBA" id="ARBA00022989"/>
    </source>
</evidence>
<evidence type="ECO:0000256" key="1">
    <source>
        <dbReference type="ARBA" id="ARBA00004141"/>
    </source>
</evidence>
<dbReference type="SMART" id="SM00382">
    <property type="entry name" value="AAA"/>
    <property type="match status" value="1"/>
</dbReference>
<dbReference type="Pfam" id="PF00005">
    <property type="entry name" value="ABC_tran"/>
    <property type="match status" value="1"/>
</dbReference>
<comment type="similarity">
    <text evidence="2">Belongs to the ABC transporter superfamily. ABCG family. PDR (TC 3.A.1.205) subfamily.</text>
</comment>
<dbReference type="PANTHER" id="PTHR19241">
    <property type="entry name" value="ATP-BINDING CASSETTE TRANSPORTER"/>
    <property type="match status" value="1"/>
</dbReference>
<dbReference type="Proteomes" id="UP001085076">
    <property type="component" value="Miscellaneous, Linkage group lg04"/>
</dbReference>
<dbReference type="Pfam" id="PF19055">
    <property type="entry name" value="ABC2_membrane_7"/>
    <property type="match status" value="1"/>
</dbReference>
<dbReference type="GO" id="GO:0140359">
    <property type="term" value="F:ABC-type transporter activity"/>
    <property type="evidence" value="ECO:0007669"/>
    <property type="project" value="InterPro"/>
</dbReference>
<feature type="transmembrane region" description="Helical" evidence="10">
    <location>
        <begin position="745"/>
        <end position="769"/>
    </location>
</feature>
<comment type="subcellular location">
    <subcellularLocation>
        <location evidence="1">Membrane</location>
        <topology evidence="1">Multi-pass membrane protein</topology>
    </subcellularLocation>
</comment>
<dbReference type="GO" id="GO:0005524">
    <property type="term" value="F:ATP binding"/>
    <property type="evidence" value="ECO:0007669"/>
    <property type="project" value="UniProtKB-KW"/>
</dbReference>
<name>A0A9D5CQ80_9LILI</name>
<evidence type="ECO:0000256" key="7">
    <source>
        <dbReference type="ARBA" id="ARBA00022840"/>
    </source>
</evidence>
<keyword evidence="6" id="KW-0547">Nucleotide-binding</keyword>
<dbReference type="EMBL" id="JAGGNH010000004">
    <property type="protein sequence ID" value="KAJ0976467.1"/>
    <property type="molecule type" value="Genomic_DNA"/>
</dbReference>
<keyword evidence="4 10" id="KW-0812">Transmembrane</keyword>
<protein>
    <recommendedName>
        <fullName evidence="11">ABC transporter domain-containing protein</fullName>
    </recommendedName>
</protein>
<dbReference type="FunFam" id="3.40.50.300:FF:000179">
    <property type="entry name" value="ABC transporter G family member 34"/>
    <property type="match status" value="1"/>
</dbReference>
<evidence type="ECO:0000256" key="2">
    <source>
        <dbReference type="ARBA" id="ARBA00006012"/>
    </source>
</evidence>
<keyword evidence="5" id="KW-0677">Repeat</keyword>
<dbReference type="SUPFAM" id="SSF52540">
    <property type="entry name" value="P-loop containing nucleoside triphosphate hydrolases"/>
    <property type="match status" value="2"/>
</dbReference>
<dbReference type="PROSITE" id="PS50893">
    <property type="entry name" value="ABC_TRANSPORTER_2"/>
    <property type="match status" value="1"/>
</dbReference>
<accession>A0A9D5CQ80</accession>
<feature type="transmembrane region" description="Helical" evidence="10">
    <location>
        <begin position="360"/>
        <end position="379"/>
    </location>
</feature>
<keyword evidence="8 10" id="KW-1133">Transmembrane helix</keyword>
<keyword evidence="7" id="KW-0067">ATP-binding</keyword>
<dbReference type="OrthoDB" id="66620at2759"/>
<evidence type="ECO:0000313" key="13">
    <source>
        <dbReference type="Proteomes" id="UP001085076"/>
    </source>
</evidence>
<dbReference type="InterPro" id="IPR043926">
    <property type="entry name" value="ABCG_dom"/>
</dbReference>
<reference evidence="12" key="2">
    <citation type="journal article" date="2022" name="Hortic Res">
        <title>The genome of Dioscorea zingiberensis sheds light on the biosynthesis, origin and evolution of the medicinally important diosgenin saponins.</title>
        <authorList>
            <person name="Li Y."/>
            <person name="Tan C."/>
            <person name="Li Z."/>
            <person name="Guo J."/>
            <person name="Li S."/>
            <person name="Chen X."/>
            <person name="Wang C."/>
            <person name="Dai X."/>
            <person name="Yang H."/>
            <person name="Song W."/>
            <person name="Hou L."/>
            <person name="Xu J."/>
            <person name="Tong Z."/>
            <person name="Xu A."/>
            <person name="Yuan X."/>
            <person name="Wang W."/>
            <person name="Yang Q."/>
            <person name="Chen L."/>
            <person name="Sun Z."/>
            <person name="Wang K."/>
            <person name="Pan B."/>
            <person name="Chen J."/>
            <person name="Bao Y."/>
            <person name="Liu F."/>
            <person name="Qi X."/>
            <person name="Gang D.R."/>
            <person name="Wen J."/>
            <person name="Li J."/>
        </authorList>
    </citation>
    <scope>NUCLEOTIDE SEQUENCE</scope>
    <source>
        <strain evidence="12">Dzin_1.0</strain>
    </source>
</reference>